<keyword evidence="4 7" id="KW-1133">Transmembrane helix</keyword>
<feature type="transmembrane region" description="Helical" evidence="7">
    <location>
        <begin position="103"/>
        <end position="125"/>
    </location>
</feature>
<protein>
    <submittedName>
        <fullName evidence="8">Tellurium resistance protein</fullName>
    </submittedName>
</protein>
<dbReference type="Pfam" id="PF03741">
    <property type="entry name" value="TerC"/>
    <property type="match status" value="1"/>
</dbReference>
<dbReference type="RefSeq" id="WP_264797540.1">
    <property type="nucleotide sequence ID" value="NZ_BRVS01000037.1"/>
</dbReference>
<evidence type="ECO:0000256" key="4">
    <source>
        <dbReference type="ARBA" id="ARBA00022989"/>
    </source>
</evidence>
<keyword evidence="3 7" id="KW-0812">Transmembrane</keyword>
<feature type="transmembrane region" description="Helical" evidence="7">
    <location>
        <begin position="222"/>
        <end position="243"/>
    </location>
</feature>
<dbReference type="InterPro" id="IPR022369">
    <property type="entry name" value="Integral_membrane_TerC_rswitch"/>
</dbReference>
<comment type="caution">
    <text evidence="8">The sequence shown here is derived from an EMBL/GenBank/DDBJ whole genome shotgun (WGS) entry which is preliminary data.</text>
</comment>
<accession>A0ABQ5MZP2</accession>
<reference evidence="8 9" key="1">
    <citation type="journal article" date="2023" name="Int. J. Syst. Evol. Microbiol.">
        <title>Arthrobacter mangrovi sp. nov., an actinobacterium isolated from the rhizosphere of a mangrove.</title>
        <authorList>
            <person name="Hamada M."/>
            <person name="Saitou S."/>
            <person name="Enomoto N."/>
            <person name="Nanri K."/>
            <person name="Hidaka K."/>
            <person name="Miura T."/>
            <person name="Tamura T."/>
        </authorList>
    </citation>
    <scope>NUCLEOTIDE SEQUENCE [LARGE SCALE GENOMIC DNA]</scope>
    <source>
        <strain evidence="8 9">NBRC 112813</strain>
    </source>
</reference>
<gene>
    <name evidence="8" type="ORF">AHIS1636_38890</name>
</gene>
<evidence type="ECO:0000256" key="3">
    <source>
        <dbReference type="ARBA" id="ARBA00022692"/>
    </source>
</evidence>
<proteinExistence type="inferred from homology"/>
<evidence type="ECO:0000313" key="9">
    <source>
        <dbReference type="Proteomes" id="UP001209654"/>
    </source>
</evidence>
<dbReference type="EMBL" id="BRVS01000037">
    <property type="protein sequence ID" value="GLB69444.1"/>
    <property type="molecule type" value="Genomic_DNA"/>
</dbReference>
<evidence type="ECO:0000256" key="2">
    <source>
        <dbReference type="ARBA" id="ARBA00007511"/>
    </source>
</evidence>
<sequence>MTVPPLIWGITIVVILALLAFDYFFHIRKAHVPTLKEAAVWSSIYVGIAIVFGILVLIFGGSAMGSEYFAGYITEKALSVDNLFVFLIIIASFHVPREDQQKVLLFGIVFSLIARTGFIFLGAALINSFAWVFYAFGLILILTAGNLLKPEKDGDEADNFIIRLARKMFHTTDYYDGDKLFTQVDGKRALTPMLLVMVAIGGTDILFALDSIPAIFGLTQNVYIVFTATAFSLMGLRQLYFLIDGLLDRLIYLSYGLAAILAFIGVKLILHALHENNLPFINGGEPVEVIEITTGLSLTVIIGVLLVTVIASLLSKAGKAQTAINNARRHAVNYLDLGYTADLAERERIFKALVEEERQILQMEPKYRNKAKDVDKIREQVAEAHRQHEEYLAR</sequence>
<dbReference type="InterPro" id="IPR005496">
    <property type="entry name" value="Integral_membrane_TerC"/>
</dbReference>
<dbReference type="Proteomes" id="UP001209654">
    <property type="component" value="Unassembled WGS sequence"/>
</dbReference>
<keyword evidence="5 7" id="KW-0472">Membrane</keyword>
<feature type="transmembrane region" description="Helical" evidence="7">
    <location>
        <begin position="6"/>
        <end position="26"/>
    </location>
</feature>
<evidence type="ECO:0000256" key="1">
    <source>
        <dbReference type="ARBA" id="ARBA00004141"/>
    </source>
</evidence>
<organism evidence="8 9">
    <name type="scientific">Arthrobacter mangrovi</name>
    <dbReference type="NCBI Taxonomy" id="2966350"/>
    <lineage>
        <taxon>Bacteria</taxon>
        <taxon>Bacillati</taxon>
        <taxon>Actinomycetota</taxon>
        <taxon>Actinomycetes</taxon>
        <taxon>Micrococcales</taxon>
        <taxon>Micrococcaceae</taxon>
        <taxon>Arthrobacter</taxon>
    </lineage>
</organism>
<name>A0ABQ5MZP2_9MICC</name>
<evidence type="ECO:0000256" key="7">
    <source>
        <dbReference type="SAM" id="Phobius"/>
    </source>
</evidence>
<comment type="subcellular location">
    <subcellularLocation>
        <location evidence="1">Membrane</location>
        <topology evidence="1">Multi-pass membrane protein</topology>
    </subcellularLocation>
</comment>
<keyword evidence="9" id="KW-1185">Reference proteome</keyword>
<keyword evidence="6" id="KW-0175">Coiled coil</keyword>
<dbReference type="PANTHER" id="PTHR30238:SF0">
    <property type="entry name" value="THYLAKOID MEMBRANE PROTEIN TERC, CHLOROPLASTIC"/>
    <property type="match status" value="1"/>
</dbReference>
<feature type="transmembrane region" description="Helical" evidence="7">
    <location>
        <begin position="292"/>
        <end position="314"/>
    </location>
</feature>
<dbReference type="NCBIfam" id="TIGR03718">
    <property type="entry name" value="R_switched_Alx"/>
    <property type="match status" value="1"/>
</dbReference>
<feature type="coiled-coil region" evidence="6">
    <location>
        <begin position="367"/>
        <end position="394"/>
    </location>
</feature>
<evidence type="ECO:0000256" key="5">
    <source>
        <dbReference type="ARBA" id="ARBA00023136"/>
    </source>
</evidence>
<feature type="transmembrane region" description="Helical" evidence="7">
    <location>
        <begin position="131"/>
        <end position="148"/>
    </location>
</feature>
<evidence type="ECO:0000313" key="8">
    <source>
        <dbReference type="EMBL" id="GLB69444.1"/>
    </source>
</evidence>
<feature type="transmembrane region" description="Helical" evidence="7">
    <location>
        <begin position="250"/>
        <end position="272"/>
    </location>
</feature>
<evidence type="ECO:0000256" key="6">
    <source>
        <dbReference type="SAM" id="Coils"/>
    </source>
</evidence>
<dbReference type="PANTHER" id="PTHR30238">
    <property type="entry name" value="MEMBRANE BOUND PREDICTED REDOX MODULATOR"/>
    <property type="match status" value="1"/>
</dbReference>
<feature type="transmembrane region" description="Helical" evidence="7">
    <location>
        <begin position="38"/>
        <end position="59"/>
    </location>
</feature>
<comment type="similarity">
    <text evidence="2">Belongs to the TerC family.</text>
</comment>
<feature type="transmembrane region" description="Helical" evidence="7">
    <location>
        <begin position="194"/>
        <end position="216"/>
    </location>
</feature>
<feature type="transmembrane region" description="Helical" evidence="7">
    <location>
        <begin position="79"/>
        <end position="96"/>
    </location>
</feature>